<feature type="compositionally biased region" description="Polar residues" evidence="1">
    <location>
        <begin position="1"/>
        <end position="12"/>
    </location>
</feature>
<keyword evidence="2" id="KW-0472">Membrane</keyword>
<dbReference type="RefSeq" id="WP_338451469.1">
    <property type="nucleotide sequence ID" value="NZ_CP137640.1"/>
</dbReference>
<evidence type="ECO:0008006" key="5">
    <source>
        <dbReference type="Google" id="ProtNLM"/>
    </source>
</evidence>
<gene>
    <name evidence="3" type="ORF">R4Z09_06200</name>
</gene>
<evidence type="ECO:0000256" key="2">
    <source>
        <dbReference type="SAM" id="Phobius"/>
    </source>
</evidence>
<dbReference type="Proteomes" id="UP001357223">
    <property type="component" value="Chromosome"/>
</dbReference>
<evidence type="ECO:0000313" key="4">
    <source>
        <dbReference type="Proteomes" id="UP001357223"/>
    </source>
</evidence>
<proteinExistence type="predicted"/>
<protein>
    <recommendedName>
        <fullName evidence="5">SPOR domain-containing protein</fullName>
    </recommendedName>
</protein>
<reference evidence="3 4" key="1">
    <citation type="submission" date="2023-10" db="EMBL/GenBank/DDBJ databases">
        <title>Niallia locisalis sp.nov. isolated from a salt pond sample.</title>
        <authorList>
            <person name="Li X.-J."/>
            <person name="Dong L."/>
        </authorList>
    </citation>
    <scope>NUCLEOTIDE SEQUENCE [LARGE SCALE GENOMIC DNA]</scope>
    <source>
        <strain evidence="3 4">DSM 29761</strain>
    </source>
</reference>
<sequence length="370" mass="40524">MDKPNNGNTISVKINGKHSPFNEDNQGIPPDKQKKERESSDKQPKQRESVEKESAAARESMNGGEEFDWILPSGSSLPKKEDSKIIYLEDKKKEKSPISFKALINKKNTHTQGQPKTKGRKPINITMLLSIFFAIILGTLFGLILLKLVPTEQVVVEEKPAAVNDQTNEQSVQPAANDNVEVTLKPISAVVVQEGIYSSQGAAESTLTALKEKGTPAAIIPVEGKFAIFVSMAETVADAKTIGKELNGNGIETFSKEFSISEKKINLQHEEEKKLLELSPQLFHALTVSVTSASVSSSIPAAAIENVEKETAILSKIDKDKLKNKTVIDMYSQLETASTQIKQYEKNPGADTLNKIQQSLLSFLASYQSL</sequence>
<dbReference type="Gene3D" id="3.30.70.1070">
    <property type="entry name" value="Sporulation related repeat"/>
    <property type="match status" value="1"/>
</dbReference>
<dbReference type="InterPro" id="IPR036680">
    <property type="entry name" value="SPOR-like_sf"/>
</dbReference>
<feature type="region of interest" description="Disordered" evidence="1">
    <location>
        <begin position="1"/>
        <end position="74"/>
    </location>
</feature>
<accession>A0ABZ2CFK6</accession>
<name>A0ABZ2CFK6_9BACI</name>
<keyword evidence="4" id="KW-1185">Reference proteome</keyword>
<feature type="compositionally biased region" description="Basic and acidic residues" evidence="1">
    <location>
        <begin position="31"/>
        <end position="56"/>
    </location>
</feature>
<dbReference type="EMBL" id="CP137640">
    <property type="protein sequence ID" value="WVX82571.1"/>
    <property type="molecule type" value="Genomic_DNA"/>
</dbReference>
<feature type="transmembrane region" description="Helical" evidence="2">
    <location>
        <begin position="125"/>
        <end position="146"/>
    </location>
</feature>
<organism evidence="3 4">
    <name type="scientific">Niallia oryzisoli</name>
    <dbReference type="NCBI Taxonomy" id="1737571"/>
    <lineage>
        <taxon>Bacteria</taxon>
        <taxon>Bacillati</taxon>
        <taxon>Bacillota</taxon>
        <taxon>Bacilli</taxon>
        <taxon>Bacillales</taxon>
        <taxon>Bacillaceae</taxon>
        <taxon>Niallia</taxon>
    </lineage>
</organism>
<evidence type="ECO:0000313" key="3">
    <source>
        <dbReference type="EMBL" id="WVX82571.1"/>
    </source>
</evidence>
<evidence type="ECO:0000256" key="1">
    <source>
        <dbReference type="SAM" id="MobiDB-lite"/>
    </source>
</evidence>
<keyword evidence="2" id="KW-0812">Transmembrane</keyword>
<keyword evidence="2" id="KW-1133">Transmembrane helix</keyword>